<evidence type="ECO:0000256" key="6">
    <source>
        <dbReference type="ARBA" id="ARBA00023242"/>
    </source>
</evidence>
<feature type="region of interest" description="Disordered" evidence="8">
    <location>
        <begin position="228"/>
        <end position="249"/>
    </location>
</feature>
<comment type="subcellular location">
    <subcellularLocation>
        <location evidence="2">Nucleus</location>
        <location evidence="2">Nucleolus</location>
    </subcellularLocation>
</comment>
<dbReference type="InterPro" id="IPR019002">
    <property type="entry name" value="Ribosome_biogenesis_Nop16"/>
</dbReference>
<name>A0A3M6XC27_HORWE</name>
<proteinExistence type="inferred from homology"/>
<comment type="subunit">
    <text evidence="4">Component of the pre-66S ribosomal particle.</text>
</comment>
<feature type="compositionally biased region" description="Basic and acidic residues" evidence="8">
    <location>
        <begin position="98"/>
        <end position="114"/>
    </location>
</feature>
<evidence type="ECO:0000256" key="8">
    <source>
        <dbReference type="SAM" id="MobiDB-lite"/>
    </source>
</evidence>
<dbReference type="Proteomes" id="UP000281245">
    <property type="component" value="Unassembled WGS sequence"/>
</dbReference>
<feature type="compositionally biased region" description="Basic and acidic residues" evidence="8">
    <location>
        <begin position="168"/>
        <end position="184"/>
    </location>
</feature>
<dbReference type="Pfam" id="PF09420">
    <property type="entry name" value="Nop16"/>
    <property type="match status" value="1"/>
</dbReference>
<dbReference type="OrthoDB" id="285729at2759"/>
<dbReference type="AlphaFoldDB" id="A0A3M6XC27"/>
<dbReference type="PANTHER" id="PTHR13243:SF1">
    <property type="entry name" value="NUCLEOLAR PROTEIN 16"/>
    <property type="match status" value="1"/>
</dbReference>
<evidence type="ECO:0000313" key="10">
    <source>
        <dbReference type="Proteomes" id="UP000281245"/>
    </source>
</evidence>
<evidence type="ECO:0000313" key="9">
    <source>
        <dbReference type="EMBL" id="RMX88403.1"/>
    </source>
</evidence>
<keyword evidence="6" id="KW-0539">Nucleus</keyword>
<evidence type="ECO:0000256" key="7">
    <source>
        <dbReference type="ARBA" id="ARBA00023274"/>
    </source>
</evidence>
<evidence type="ECO:0000256" key="4">
    <source>
        <dbReference type="ARBA" id="ARBA00011187"/>
    </source>
</evidence>
<comment type="similarity">
    <text evidence="3">Belongs to the NOP16 family.</text>
</comment>
<dbReference type="GO" id="GO:1990904">
    <property type="term" value="C:ribonucleoprotein complex"/>
    <property type="evidence" value="ECO:0007669"/>
    <property type="project" value="UniProtKB-KW"/>
</dbReference>
<feature type="region of interest" description="Disordered" evidence="8">
    <location>
        <begin position="1"/>
        <end position="27"/>
    </location>
</feature>
<organism evidence="9 10">
    <name type="scientific">Hortaea werneckii</name>
    <name type="common">Black yeast</name>
    <name type="synonym">Cladosporium werneckii</name>
    <dbReference type="NCBI Taxonomy" id="91943"/>
    <lineage>
        <taxon>Eukaryota</taxon>
        <taxon>Fungi</taxon>
        <taxon>Dikarya</taxon>
        <taxon>Ascomycota</taxon>
        <taxon>Pezizomycotina</taxon>
        <taxon>Dothideomycetes</taxon>
        <taxon>Dothideomycetidae</taxon>
        <taxon>Mycosphaerellales</taxon>
        <taxon>Teratosphaeriaceae</taxon>
        <taxon>Hortaea</taxon>
    </lineage>
</organism>
<dbReference type="GO" id="GO:0042273">
    <property type="term" value="P:ribosomal large subunit biogenesis"/>
    <property type="evidence" value="ECO:0007669"/>
    <property type="project" value="TreeGrafter"/>
</dbReference>
<sequence>MCVTMGREIQKKKNRSGIQKVRQKPKSKKKILGNAVIAENWDKNQTLEQNYKRLGLATKLNKYTGGRDLKAEDVKRQREEEELGIRKKDPLAIGGTGKQEKIDISEAQVERDPETGQILRVVEPEGAQRKPNPLNDPLADLDSDESDAEGEGGFNQHASNAAPFHPDTGARTDVVKRLEQEASRPAKKHVPKQSEGERAFVEELVAKYGDDYTAMARDMKINYMQRSEGDLKRRVKKWRESGGTVEAAN</sequence>
<feature type="compositionally biased region" description="Acidic residues" evidence="8">
    <location>
        <begin position="139"/>
        <end position="150"/>
    </location>
</feature>
<evidence type="ECO:0000256" key="2">
    <source>
        <dbReference type="ARBA" id="ARBA00004604"/>
    </source>
</evidence>
<comment type="function">
    <text evidence="1">Involved in the biogenesis of the 60S ribosomal subunit.</text>
</comment>
<feature type="region of interest" description="Disordered" evidence="8">
    <location>
        <begin position="71"/>
        <end position="195"/>
    </location>
</feature>
<feature type="compositionally biased region" description="Basic and acidic residues" evidence="8">
    <location>
        <begin position="71"/>
        <end position="90"/>
    </location>
</feature>
<gene>
    <name evidence="9" type="ORF">D0869_01631</name>
</gene>
<evidence type="ECO:0000256" key="1">
    <source>
        <dbReference type="ARBA" id="ARBA00002889"/>
    </source>
</evidence>
<dbReference type="PANTHER" id="PTHR13243">
    <property type="entry name" value="HSPC111 PROTEIN-RELATED"/>
    <property type="match status" value="1"/>
</dbReference>
<protein>
    <recommendedName>
        <fullName evidence="5">Nucleolar protein 16</fullName>
    </recommendedName>
</protein>
<keyword evidence="7" id="KW-0687">Ribonucleoprotein</keyword>
<evidence type="ECO:0000256" key="5">
    <source>
        <dbReference type="ARBA" id="ARBA00015522"/>
    </source>
</evidence>
<evidence type="ECO:0000256" key="3">
    <source>
        <dbReference type="ARBA" id="ARBA00008479"/>
    </source>
</evidence>
<reference evidence="9 10" key="1">
    <citation type="journal article" date="2018" name="BMC Genomics">
        <title>Genomic evidence for intraspecific hybridization in a clonal and extremely halotolerant yeast.</title>
        <authorList>
            <person name="Gostincar C."/>
            <person name="Stajich J.E."/>
            <person name="Zupancic J."/>
            <person name="Zalar P."/>
            <person name="Gunde-Cimerman N."/>
        </authorList>
    </citation>
    <scope>NUCLEOTIDE SEQUENCE [LARGE SCALE GENOMIC DNA]</scope>
    <source>
        <strain evidence="9 10">EXF-6656</strain>
    </source>
</reference>
<comment type="caution">
    <text evidence="9">The sequence shown here is derived from an EMBL/GenBank/DDBJ whole genome shotgun (WGS) entry which is preliminary data.</text>
</comment>
<accession>A0A3M6XC27</accession>
<feature type="compositionally biased region" description="Basic residues" evidence="8">
    <location>
        <begin position="10"/>
        <end position="27"/>
    </location>
</feature>
<dbReference type="GO" id="GO:0005730">
    <property type="term" value="C:nucleolus"/>
    <property type="evidence" value="ECO:0007669"/>
    <property type="project" value="UniProtKB-SubCell"/>
</dbReference>
<dbReference type="EMBL" id="QWIJ01000071">
    <property type="protein sequence ID" value="RMX88403.1"/>
    <property type="molecule type" value="Genomic_DNA"/>
</dbReference>